<name>A0ABT0UMY9_9ACTN</name>
<protein>
    <submittedName>
        <fullName evidence="2">Uncharacterized protein</fullName>
    </submittedName>
</protein>
<evidence type="ECO:0000313" key="3">
    <source>
        <dbReference type="Proteomes" id="UP001431429"/>
    </source>
</evidence>
<gene>
    <name evidence="2" type="ORF">NBG84_16165</name>
</gene>
<comment type="caution">
    <text evidence="2">The sequence shown here is derived from an EMBL/GenBank/DDBJ whole genome shotgun (WGS) entry which is preliminary data.</text>
</comment>
<evidence type="ECO:0000313" key="2">
    <source>
        <dbReference type="EMBL" id="MCM2389804.1"/>
    </source>
</evidence>
<accession>A0ABT0UMY9</accession>
<sequence length="158" mass="17324">MTKRNRGRAHPLSAVPPLDSASEQPASPVPEGFDYYGGATEVARVLEETGLTPSRAERKGHWRGGFCAVEAVHPDSWPPGAELCVEVTYYPPAEFRRPPGNVPDPPGAAEHRRERLALIAQTLQESGFTAELIQRDGWPGRQWLLRVHRAQDGSPAAK</sequence>
<feature type="region of interest" description="Disordered" evidence="1">
    <location>
        <begin position="1"/>
        <end position="34"/>
    </location>
</feature>
<organism evidence="2 3">
    <name type="scientific">Streptomyces albipurpureus</name>
    <dbReference type="NCBI Taxonomy" id="2897419"/>
    <lineage>
        <taxon>Bacteria</taxon>
        <taxon>Bacillati</taxon>
        <taxon>Actinomycetota</taxon>
        <taxon>Actinomycetes</taxon>
        <taxon>Kitasatosporales</taxon>
        <taxon>Streptomycetaceae</taxon>
        <taxon>Streptomyces</taxon>
    </lineage>
</organism>
<proteinExistence type="predicted"/>
<evidence type="ECO:0000256" key="1">
    <source>
        <dbReference type="SAM" id="MobiDB-lite"/>
    </source>
</evidence>
<reference evidence="2" key="1">
    <citation type="submission" date="2022-06" db="EMBL/GenBank/DDBJ databases">
        <title>Genome public.</title>
        <authorList>
            <person name="Sun Q."/>
        </authorList>
    </citation>
    <scope>NUCLEOTIDE SEQUENCE</scope>
    <source>
        <strain evidence="2">CWNU-1</strain>
    </source>
</reference>
<dbReference type="EMBL" id="JAMQAW010000012">
    <property type="protein sequence ID" value="MCM2389804.1"/>
    <property type="molecule type" value="Genomic_DNA"/>
</dbReference>
<dbReference type="RefSeq" id="WP_250920149.1">
    <property type="nucleotide sequence ID" value="NZ_JAMQAW010000012.1"/>
</dbReference>
<dbReference type="Proteomes" id="UP001431429">
    <property type="component" value="Unassembled WGS sequence"/>
</dbReference>
<keyword evidence="3" id="KW-1185">Reference proteome</keyword>